<dbReference type="InterPro" id="IPR015655">
    <property type="entry name" value="PP2C"/>
</dbReference>
<comment type="catalytic activity">
    <reaction evidence="9">
        <text>O-phospho-L-threonyl-[protein] + H2O = L-threonyl-[protein] + phosphate</text>
        <dbReference type="Rhea" id="RHEA:47004"/>
        <dbReference type="Rhea" id="RHEA-COMP:11060"/>
        <dbReference type="Rhea" id="RHEA-COMP:11605"/>
        <dbReference type="ChEBI" id="CHEBI:15377"/>
        <dbReference type="ChEBI" id="CHEBI:30013"/>
        <dbReference type="ChEBI" id="CHEBI:43474"/>
        <dbReference type="ChEBI" id="CHEBI:61977"/>
        <dbReference type="EC" id="3.1.3.16"/>
    </reaction>
    <physiologicalReaction direction="left-to-right" evidence="9">
        <dbReference type="Rhea" id="RHEA:47005"/>
    </physiologicalReaction>
</comment>
<feature type="compositionally biased region" description="Acidic residues" evidence="11">
    <location>
        <begin position="392"/>
        <end position="402"/>
    </location>
</feature>
<accession>A0A1Y2CH37</accession>
<dbReference type="InterPro" id="IPR001932">
    <property type="entry name" value="PPM-type_phosphatase-like_dom"/>
</dbReference>
<reference evidence="13 14" key="1">
    <citation type="submission" date="2016-07" db="EMBL/GenBank/DDBJ databases">
        <title>Pervasive Adenine N6-methylation of Active Genes in Fungi.</title>
        <authorList>
            <consortium name="DOE Joint Genome Institute"/>
            <person name="Mondo S.J."/>
            <person name="Dannebaum R.O."/>
            <person name="Kuo R.C."/>
            <person name="Labutti K."/>
            <person name="Haridas S."/>
            <person name="Kuo A."/>
            <person name="Salamov A."/>
            <person name="Ahrendt S.R."/>
            <person name="Lipzen A."/>
            <person name="Sullivan W."/>
            <person name="Andreopoulos W.B."/>
            <person name="Clum A."/>
            <person name="Lindquist E."/>
            <person name="Daum C."/>
            <person name="Ramamoorthy G.K."/>
            <person name="Gryganskyi A."/>
            <person name="Culley D."/>
            <person name="Magnuson J.K."/>
            <person name="James T.Y."/>
            <person name="O'Malley M.A."/>
            <person name="Stajich J.E."/>
            <person name="Spatafora J.W."/>
            <person name="Visel A."/>
            <person name="Grigoriev I.V."/>
        </authorList>
    </citation>
    <scope>NUCLEOTIDE SEQUENCE [LARGE SCALE GENOMIC DNA]</scope>
    <source>
        <strain evidence="13 14">62-1032</strain>
    </source>
</reference>
<dbReference type="PROSITE" id="PS51746">
    <property type="entry name" value="PPM_2"/>
    <property type="match status" value="1"/>
</dbReference>
<keyword evidence="8" id="KW-0464">Manganese</keyword>
<feature type="compositionally biased region" description="Gly residues" evidence="11">
    <location>
        <begin position="337"/>
        <end position="347"/>
    </location>
</feature>
<dbReference type="PROSITE" id="PS01032">
    <property type="entry name" value="PPM_1"/>
    <property type="match status" value="1"/>
</dbReference>
<evidence type="ECO:0000313" key="13">
    <source>
        <dbReference type="EMBL" id="ORY46227.1"/>
    </source>
</evidence>
<dbReference type="FunFam" id="3.60.40.10:FF:000016">
    <property type="entry name" value="Protein phosphatase 2C"/>
    <property type="match status" value="1"/>
</dbReference>
<feature type="region of interest" description="Disordered" evidence="11">
    <location>
        <begin position="318"/>
        <end position="429"/>
    </location>
</feature>
<evidence type="ECO:0000256" key="10">
    <source>
        <dbReference type="RuleBase" id="RU003465"/>
    </source>
</evidence>
<dbReference type="CDD" id="cd00143">
    <property type="entry name" value="PP2Cc"/>
    <property type="match status" value="1"/>
</dbReference>
<evidence type="ECO:0000256" key="11">
    <source>
        <dbReference type="SAM" id="MobiDB-lite"/>
    </source>
</evidence>
<dbReference type="PANTHER" id="PTHR13832">
    <property type="entry name" value="PROTEIN PHOSPHATASE 2C"/>
    <property type="match status" value="1"/>
</dbReference>
<evidence type="ECO:0000256" key="5">
    <source>
        <dbReference type="ARBA" id="ARBA00022723"/>
    </source>
</evidence>
<dbReference type="PANTHER" id="PTHR13832:SF565">
    <property type="entry name" value="AT28366P-RELATED"/>
    <property type="match status" value="1"/>
</dbReference>
<organism evidence="13 14">
    <name type="scientific">Leucosporidium creatinivorum</name>
    <dbReference type="NCBI Taxonomy" id="106004"/>
    <lineage>
        <taxon>Eukaryota</taxon>
        <taxon>Fungi</taxon>
        <taxon>Dikarya</taxon>
        <taxon>Basidiomycota</taxon>
        <taxon>Pucciniomycotina</taxon>
        <taxon>Microbotryomycetes</taxon>
        <taxon>Leucosporidiales</taxon>
        <taxon>Leucosporidium</taxon>
    </lineage>
</organism>
<evidence type="ECO:0000256" key="1">
    <source>
        <dbReference type="ARBA" id="ARBA00001936"/>
    </source>
</evidence>
<dbReference type="SMART" id="SM00332">
    <property type="entry name" value="PP2Cc"/>
    <property type="match status" value="1"/>
</dbReference>
<evidence type="ECO:0000313" key="14">
    <source>
        <dbReference type="Proteomes" id="UP000193467"/>
    </source>
</evidence>
<evidence type="ECO:0000256" key="8">
    <source>
        <dbReference type="ARBA" id="ARBA00023211"/>
    </source>
</evidence>
<evidence type="ECO:0000256" key="4">
    <source>
        <dbReference type="ARBA" id="ARBA00013081"/>
    </source>
</evidence>
<dbReference type="SUPFAM" id="SSF81606">
    <property type="entry name" value="PP2C-like"/>
    <property type="match status" value="1"/>
</dbReference>
<evidence type="ECO:0000256" key="2">
    <source>
        <dbReference type="ARBA" id="ARBA00001946"/>
    </source>
</evidence>
<evidence type="ECO:0000256" key="6">
    <source>
        <dbReference type="ARBA" id="ARBA00022801"/>
    </source>
</evidence>
<comment type="similarity">
    <text evidence="3 10">Belongs to the PP2C family.</text>
</comment>
<sequence length="429" mass="45845">MGQTLSEPVCEKHTAFAEDDRLAWGVSEMQGWRLTMEDAHAHELSLGEETAGKKTSFFAVYDGHGGSTVARFAGDTVHSRLAANDAFKKRDFEAALKRAFLETDEDLRANPDFRGDPSGCTAVSAIFTEDLKIICANAGDSRAVMSLGGEAKPLSFDHKPTNKSETSRIVAAGGFVEFGRVNGNLALSRALGDFEFKQSTTLDPEHQIVTADPDITVHEHTSEDEFLVIACDGIWDVLTSQQVIDFVRRSVALGKPLHTIAEDLMDRCLAPDSDWGGVGCDNMTAMIIAIKDGKTTDEWYAWMKERVDSGVGYKTPTEMVDPFSQGQGPRGALSAPLGGGAGRGGPPGSLSMALGAGGDEDDDEDDGEELDLPAIQKALQARMAELAREEGGEVEAEVEMADGDASAAKEGNEELPEAPKTSMSPPTTI</sequence>
<dbReference type="InterPro" id="IPR036457">
    <property type="entry name" value="PPM-type-like_dom_sf"/>
</dbReference>
<gene>
    <name evidence="13" type="ORF">BCR35DRAFT_311040</name>
</gene>
<evidence type="ECO:0000256" key="9">
    <source>
        <dbReference type="ARBA" id="ARBA00048832"/>
    </source>
</evidence>
<dbReference type="GO" id="GO:0046872">
    <property type="term" value="F:metal ion binding"/>
    <property type="evidence" value="ECO:0007669"/>
    <property type="project" value="UniProtKB-KW"/>
</dbReference>
<keyword evidence="14" id="KW-1185">Reference proteome</keyword>
<dbReference type="InterPro" id="IPR000222">
    <property type="entry name" value="PP2C_BS"/>
</dbReference>
<protein>
    <recommendedName>
        <fullName evidence="4">protein-serine/threonine phosphatase</fullName>
        <ecNumber evidence="4">3.1.3.16</ecNumber>
    </recommendedName>
</protein>
<comment type="caution">
    <text evidence="13">The sequence shown here is derived from an EMBL/GenBank/DDBJ whole genome shotgun (WGS) entry which is preliminary data.</text>
</comment>
<proteinExistence type="inferred from homology"/>
<dbReference type="EC" id="3.1.3.16" evidence="4"/>
<dbReference type="Pfam" id="PF00481">
    <property type="entry name" value="PP2C"/>
    <property type="match status" value="1"/>
</dbReference>
<feature type="compositionally biased region" description="Acidic residues" evidence="11">
    <location>
        <begin position="358"/>
        <end position="371"/>
    </location>
</feature>
<keyword evidence="7 10" id="KW-0904">Protein phosphatase</keyword>
<dbReference type="OrthoDB" id="10264738at2759"/>
<evidence type="ECO:0000256" key="3">
    <source>
        <dbReference type="ARBA" id="ARBA00006702"/>
    </source>
</evidence>
<comment type="cofactor">
    <cofactor evidence="2">
        <name>Mg(2+)</name>
        <dbReference type="ChEBI" id="CHEBI:18420"/>
    </cofactor>
</comment>
<dbReference type="InParanoid" id="A0A1Y2CH37"/>
<dbReference type="EMBL" id="MCGR01000121">
    <property type="protein sequence ID" value="ORY46227.1"/>
    <property type="molecule type" value="Genomic_DNA"/>
</dbReference>
<name>A0A1Y2CH37_9BASI</name>
<evidence type="ECO:0000256" key="7">
    <source>
        <dbReference type="ARBA" id="ARBA00022912"/>
    </source>
</evidence>
<dbReference type="AlphaFoldDB" id="A0A1Y2CH37"/>
<evidence type="ECO:0000259" key="12">
    <source>
        <dbReference type="PROSITE" id="PS51746"/>
    </source>
</evidence>
<keyword evidence="5" id="KW-0479">Metal-binding</keyword>
<dbReference type="GO" id="GO:0004722">
    <property type="term" value="F:protein serine/threonine phosphatase activity"/>
    <property type="evidence" value="ECO:0007669"/>
    <property type="project" value="UniProtKB-EC"/>
</dbReference>
<comment type="cofactor">
    <cofactor evidence="1">
        <name>Mn(2+)</name>
        <dbReference type="ChEBI" id="CHEBI:29035"/>
    </cofactor>
</comment>
<dbReference type="Proteomes" id="UP000193467">
    <property type="component" value="Unassembled WGS sequence"/>
</dbReference>
<dbReference type="Gene3D" id="3.60.40.10">
    <property type="entry name" value="PPM-type phosphatase domain"/>
    <property type="match status" value="1"/>
</dbReference>
<keyword evidence="6 10" id="KW-0378">Hydrolase</keyword>
<dbReference type="FunCoup" id="A0A1Y2CH37">
    <property type="interactions" value="823"/>
</dbReference>
<dbReference type="STRING" id="106004.A0A1Y2CH37"/>
<feature type="domain" description="PPM-type phosphatase" evidence="12">
    <location>
        <begin position="23"/>
        <end position="290"/>
    </location>
</feature>